<dbReference type="OrthoDB" id="443689at2759"/>
<dbReference type="PANTHER" id="PTHR13318:SF105">
    <property type="entry name" value="F-BOX_LRR-REPEAT PROTEIN 3"/>
    <property type="match status" value="1"/>
</dbReference>
<feature type="non-terminal residue" evidence="1">
    <location>
        <position position="783"/>
    </location>
</feature>
<dbReference type="GO" id="GO:0019005">
    <property type="term" value="C:SCF ubiquitin ligase complex"/>
    <property type="evidence" value="ECO:0007669"/>
    <property type="project" value="TreeGrafter"/>
</dbReference>
<comment type="caution">
    <text evidence="1">The sequence shown here is derived from an EMBL/GenBank/DDBJ whole genome shotgun (WGS) entry which is preliminary data.</text>
</comment>
<name>A0A812K5Y3_9DINO</name>
<dbReference type="EMBL" id="CAJNJA010007172">
    <property type="protein sequence ID" value="CAE7221218.1"/>
    <property type="molecule type" value="Genomic_DNA"/>
</dbReference>
<dbReference type="AlphaFoldDB" id="A0A812K5Y3"/>
<protein>
    <submittedName>
        <fullName evidence="1">Uncharacterized protein</fullName>
    </submittedName>
</protein>
<gene>
    <name evidence="1" type="ORF">SNEC2469_LOCUS2836</name>
</gene>
<dbReference type="GO" id="GO:0031146">
    <property type="term" value="P:SCF-dependent proteasomal ubiquitin-dependent protein catabolic process"/>
    <property type="evidence" value="ECO:0007669"/>
    <property type="project" value="TreeGrafter"/>
</dbReference>
<proteinExistence type="predicted"/>
<keyword evidence="2" id="KW-1185">Reference proteome</keyword>
<reference evidence="1" key="1">
    <citation type="submission" date="2021-02" db="EMBL/GenBank/DDBJ databases">
        <authorList>
            <person name="Dougan E. K."/>
            <person name="Rhodes N."/>
            <person name="Thang M."/>
            <person name="Chan C."/>
        </authorList>
    </citation>
    <scope>NUCLEOTIDE SEQUENCE</scope>
</reference>
<dbReference type="SUPFAM" id="SSF52047">
    <property type="entry name" value="RNI-like"/>
    <property type="match status" value="1"/>
</dbReference>
<sequence length="783" mass="83824">MQRQVAEAAVSALVQTNFLVSALGGMAQIEALELSDDQLDSMKISVLVSCFSLGLGFASRDKADSAVLELPGKVGWGPTMGGLVLARSLEVFSRILALNVLQASLRGFPLLRFAGLGAVALAFLAACLAFPDASWADAAAAVIAHPGQLLEPNSLLKWRYSCMIHVVLVAAAGGGQLLLRTSTVLPDMLLIAWLVPGLTCPSQSRVVSFVSWAALGLLSWLGHHVEQPRFAALASGDEPVVAYSSLRAGFPSPDGQVPKAVLAAMQGKVAVDLTTDAAARGLTQQGLERILESTGDVRFDGGLIERLAIPQEAVVEGVATLHPATLHLPDFVDVPADSWERLGASLDSERLRKANLDTCFRDSGEGSKPLLAALARCRKLKAWAELGAAEWPELRKARFKWCFCLRGEGSEELLAALGRSRQLEEVDFSRCDAIPDAAWELLGDGAWPRLRVAKGVREEHLQRLREASLDLEAGAGEVASSMELQEPGARQLPMYPAFVTSVVMLAAPAAVQGDLGLLPALARSDVEELNLDLCRDVPAAVWQQLGQAQGEAFQKLRKASFKACFDERSKGVEGAAALLLALSRCQLLQELGMAECDKVPAAAWQLLATARFWEQLRKADFSWCFFHGSTGAEGAAGLLSALARCRQLQELLMGYCDGIPAAAWQQLEGAQWPKLTKVDFNGCFGEKSKGAEGAAGLLTALARCPELKDLSMVHCSQIPAAAWQQLEGARWSKLTTVNFDGRLGFLAPFGVFVDALEMVVLGCEGDVGAVRNFEVAAIQPFHK</sequence>
<dbReference type="PANTHER" id="PTHR13318">
    <property type="entry name" value="PARTNER OF PAIRED, ISOFORM B-RELATED"/>
    <property type="match status" value="1"/>
</dbReference>
<evidence type="ECO:0000313" key="1">
    <source>
        <dbReference type="EMBL" id="CAE7221218.1"/>
    </source>
</evidence>
<dbReference type="Proteomes" id="UP000601435">
    <property type="component" value="Unassembled WGS sequence"/>
</dbReference>
<dbReference type="InterPro" id="IPR032675">
    <property type="entry name" value="LRR_dom_sf"/>
</dbReference>
<accession>A0A812K5Y3</accession>
<organism evidence="1 2">
    <name type="scientific">Symbiodinium necroappetens</name>
    <dbReference type="NCBI Taxonomy" id="1628268"/>
    <lineage>
        <taxon>Eukaryota</taxon>
        <taxon>Sar</taxon>
        <taxon>Alveolata</taxon>
        <taxon>Dinophyceae</taxon>
        <taxon>Suessiales</taxon>
        <taxon>Symbiodiniaceae</taxon>
        <taxon>Symbiodinium</taxon>
    </lineage>
</organism>
<dbReference type="Gene3D" id="3.80.10.10">
    <property type="entry name" value="Ribonuclease Inhibitor"/>
    <property type="match status" value="1"/>
</dbReference>
<evidence type="ECO:0000313" key="2">
    <source>
        <dbReference type="Proteomes" id="UP000601435"/>
    </source>
</evidence>